<reference evidence="1" key="1">
    <citation type="submission" date="2014-12" db="EMBL/GenBank/DDBJ databases">
        <title>Insight into the proteome of Arion vulgaris.</title>
        <authorList>
            <person name="Aradska J."/>
            <person name="Bulat T."/>
            <person name="Smidak R."/>
            <person name="Sarate P."/>
            <person name="Gangsoo J."/>
            <person name="Sialana F."/>
            <person name="Bilban M."/>
            <person name="Lubec G."/>
        </authorList>
    </citation>
    <scope>NUCLEOTIDE SEQUENCE</scope>
    <source>
        <tissue evidence="1">Skin</tissue>
    </source>
</reference>
<protein>
    <submittedName>
        <fullName evidence="1">Uncharacterized protein</fullName>
    </submittedName>
</protein>
<organism evidence="1">
    <name type="scientific">Arion vulgaris</name>
    <dbReference type="NCBI Taxonomy" id="1028688"/>
    <lineage>
        <taxon>Eukaryota</taxon>
        <taxon>Metazoa</taxon>
        <taxon>Spiralia</taxon>
        <taxon>Lophotrochozoa</taxon>
        <taxon>Mollusca</taxon>
        <taxon>Gastropoda</taxon>
        <taxon>Heterobranchia</taxon>
        <taxon>Euthyneura</taxon>
        <taxon>Panpulmonata</taxon>
        <taxon>Eupulmonata</taxon>
        <taxon>Stylommatophora</taxon>
        <taxon>Helicina</taxon>
        <taxon>Arionoidea</taxon>
        <taxon>Arionidae</taxon>
        <taxon>Arion</taxon>
    </lineage>
</organism>
<dbReference type="AlphaFoldDB" id="A0A0B6Z4Z5"/>
<dbReference type="EMBL" id="HACG01016738">
    <property type="protein sequence ID" value="CEK63603.1"/>
    <property type="molecule type" value="Transcribed_RNA"/>
</dbReference>
<name>A0A0B6Z4Z5_9EUPU</name>
<accession>A0A0B6Z4Z5</accession>
<evidence type="ECO:0000313" key="1">
    <source>
        <dbReference type="EMBL" id="CEK63603.1"/>
    </source>
</evidence>
<proteinExistence type="predicted"/>
<gene>
    <name evidence="1" type="primary">ORF48829</name>
</gene>
<sequence>MSAGRHISQFLQDLLEKCIKVKVCECCYLQLLKMYNADCRSKANKKRNKLKQIFGTQRTPV</sequence>